<reference evidence="2 3" key="1">
    <citation type="submission" date="2019-07" db="EMBL/GenBank/DDBJ databases">
        <title>Genome sequencing of lignin-degrading bacterial isolates.</title>
        <authorList>
            <person name="Gladden J."/>
        </authorList>
    </citation>
    <scope>NUCLEOTIDE SEQUENCE [LARGE SCALE GENOMIC DNA]</scope>
    <source>
        <strain evidence="2 3">J11</strain>
    </source>
</reference>
<evidence type="ECO:0000313" key="2">
    <source>
        <dbReference type="EMBL" id="TWG88086.1"/>
    </source>
</evidence>
<organism evidence="2 3">
    <name type="scientific">Cupriavidus gilardii J11</name>
    <dbReference type="NCBI Taxonomy" id="936133"/>
    <lineage>
        <taxon>Bacteria</taxon>
        <taxon>Pseudomonadati</taxon>
        <taxon>Pseudomonadota</taxon>
        <taxon>Betaproteobacteria</taxon>
        <taxon>Burkholderiales</taxon>
        <taxon>Burkholderiaceae</taxon>
        <taxon>Cupriavidus</taxon>
    </lineage>
</organism>
<dbReference type="Proteomes" id="UP000318141">
    <property type="component" value="Unassembled WGS sequence"/>
</dbReference>
<accession>A0A562BS21</accession>
<keyword evidence="3" id="KW-1185">Reference proteome</keyword>
<keyword evidence="1" id="KW-0732">Signal</keyword>
<gene>
    <name evidence="2" type="ORF">L602_001400000010</name>
</gene>
<proteinExistence type="predicted"/>
<sequence>MRTRLMRAGQLVAALALLAGCATQAPRTARPEALPRQRIVQIALQ</sequence>
<dbReference type="EMBL" id="VLJN01000006">
    <property type="protein sequence ID" value="TWG88086.1"/>
    <property type="molecule type" value="Genomic_DNA"/>
</dbReference>
<dbReference type="PROSITE" id="PS51257">
    <property type="entry name" value="PROKAR_LIPOPROTEIN"/>
    <property type="match status" value="1"/>
</dbReference>
<feature type="signal peptide" evidence="1">
    <location>
        <begin position="1"/>
        <end position="24"/>
    </location>
</feature>
<name>A0A562BS21_9BURK</name>
<evidence type="ECO:0000256" key="1">
    <source>
        <dbReference type="SAM" id="SignalP"/>
    </source>
</evidence>
<feature type="chain" id="PRO_5021784064" evidence="1">
    <location>
        <begin position="25"/>
        <end position="45"/>
    </location>
</feature>
<evidence type="ECO:0000313" key="3">
    <source>
        <dbReference type="Proteomes" id="UP000318141"/>
    </source>
</evidence>
<comment type="caution">
    <text evidence="2">The sequence shown here is derived from an EMBL/GenBank/DDBJ whole genome shotgun (WGS) entry which is preliminary data.</text>
</comment>
<protein>
    <submittedName>
        <fullName evidence="2">Uncharacterized protein</fullName>
    </submittedName>
</protein>
<feature type="non-terminal residue" evidence="2">
    <location>
        <position position="45"/>
    </location>
</feature>
<dbReference type="AlphaFoldDB" id="A0A562BS21"/>